<proteinExistence type="predicted"/>
<dbReference type="InterPro" id="IPR007477">
    <property type="entry name" value="SAB_dom"/>
</dbReference>
<dbReference type="InterPro" id="IPR000299">
    <property type="entry name" value="FERM_domain"/>
</dbReference>
<dbReference type="InterPro" id="IPR019747">
    <property type="entry name" value="FERM_CS"/>
</dbReference>
<dbReference type="Pfam" id="PF04382">
    <property type="entry name" value="SAB"/>
    <property type="match status" value="1"/>
</dbReference>
<evidence type="ECO:0000259" key="7">
    <source>
        <dbReference type="PROSITE" id="PS50057"/>
    </source>
</evidence>
<dbReference type="SMART" id="SM01196">
    <property type="entry name" value="FERM_C"/>
    <property type="match status" value="1"/>
</dbReference>
<dbReference type="SMART" id="SM01195">
    <property type="entry name" value="FA"/>
    <property type="match status" value="1"/>
</dbReference>
<dbReference type="GO" id="GO:0005198">
    <property type="term" value="F:structural molecule activity"/>
    <property type="evidence" value="ECO:0007669"/>
    <property type="project" value="InterPro"/>
</dbReference>
<protein>
    <submittedName>
        <fullName evidence="9">Band 4.1-like protein 1 isoform X4</fullName>
    </submittedName>
</protein>
<evidence type="ECO:0000256" key="6">
    <source>
        <dbReference type="SAM" id="MobiDB-lite"/>
    </source>
</evidence>
<gene>
    <name evidence="9" type="primary">EPB41L1</name>
</gene>
<dbReference type="CTD" id="2036"/>
<keyword evidence="2" id="KW-0963">Cytoplasm</keyword>
<dbReference type="GO" id="GO:0030866">
    <property type="term" value="P:cortical actin cytoskeleton organization"/>
    <property type="evidence" value="ECO:0007669"/>
    <property type="project" value="InterPro"/>
</dbReference>
<organism evidence="8 9">
    <name type="scientific">Geotrypetes seraphini</name>
    <name type="common">Gaboon caecilian</name>
    <name type="synonym">Caecilia seraphini</name>
    <dbReference type="NCBI Taxonomy" id="260995"/>
    <lineage>
        <taxon>Eukaryota</taxon>
        <taxon>Metazoa</taxon>
        <taxon>Chordata</taxon>
        <taxon>Craniata</taxon>
        <taxon>Vertebrata</taxon>
        <taxon>Euteleostomi</taxon>
        <taxon>Amphibia</taxon>
        <taxon>Gymnophiona</taxon>
        <taxon>Geotrypetes</taxon>
    </lineage>
</organism>
<evidence type="ECO:0000256" key="4">
    <source>
        <dbReference type="ARBA" id="ARBA00023203"/>
    </source>
</evidence>
<dbReference type="Gene3D" id="2.30.29.30">
    <property type="entry name" value="Pleckstrin-homology domain (PH domain)/Phosphotyrosine-binding domain (PTB)"/>
    <property type="match status" value="1"/>
</dbReference>
<dbReference type="PIRSF" id="PIRSF002304">
    <property type="entry name" value="Membrane_skeletal_4_1"/>
    <property type="match status" value="1"/>
</dbReference>
<dbReference type="GO" id="GO:0003779">
    <property type="term" value="F:actin binding"/>
    <property type="evidence" value="ECO:0007669"/>
    <property type="project" value="UniProtKB-KW"/>
</dbReference>
<dbReference type="FunFam" id="2.30.29.30:FF:000001">
    <property type="entry name" value="Erythrocyte membrane protein band 4.1"/>
    <property type="match status" value="1"/>
</dbReference>
<dbReference type="InterPro" id="IPR019749">
    <property type="entry name" value="Band_41_domain"/>
</dbReference>
<dbReference type="CDD" id="cd14473">
    <property type="entry name" value="FERM_B-lobe"/>
    <property type="match status" value="1"/>
</dbReference>
<feature type="compositionally biased region" description="Low complexity" evidence="6">
    <location>
        <begin position="22"/>
        <end position="37"/>
    </location>
</feature>
<dbReference type="InterPro" id="IPR008379">
    <property type="entry name" value="Band_4.1_C"/>
</dbReference>
<dbReference type="Proteomes" id="UP000515159">
    <property type="component" value="Chromosome 11"/>
</dbReference>
<accession>A0A6P8SJ87</accession>
<feature type="compositionally biased region" description="Polar residues" evidence="6">
    <location>
        <begin position="70"/>
        <end position="83"/>
    </location>
</feature>
<dbReference type="AlphaFoldDB" id="A0A6P8SJ87"/>
<keyword evidence="8" id="KW-1185">Reference proteome</keyword>
<dbReference type="Pfam" id="PF05902">
    <property type="entry name" value="4_1_CTD"/>
    <property type="match status" value="1"/>
</dbReference>
<dbReference type="PROSITE" id="PS00660">
    <property type="entry name" value="FERM_1"/>
    <property type="match status" value="1"/>
</dbReference>
<dbReference type="Pfam" id="PF08736">
    <property type="entry name" value="FA"/>
    <property type="match status" value="1"/>
</dbReference>
<evidence type="ECO:0000313" key="9">
    <source>
        <dbReference type="RefSeq" id="XP_033819030.1"/>
    </source>
</evidence>
<keyword evidence="3" id="KW-0597">Phosphoprotein</keyword>
<dbReference type="GO" id="GO:0005856">
    <property type="term" value="C:cytoskeleton"/>
    <property type="evidence" value="ECO:0007669"/>
    <property type="project" value="UniProtKB-SubCell"/>
</dbReference>
<dbReference type="GO" id="GO:0031032">
    <property type="term" value="P:actomyosin structure organization"/>
    <property type="evidence" value="ECO:0007669"/>
    <property type="project" value="TreeGrafter"/>
</dbReference>
<comment type="subcellular location">
    <subcellularLocation>
        <location evidence="1">Cytoplasm</location>
        <location evidence="1">Cytoskeleton</location>
    </subcellularLocation>
</comment>
<dbReference type="InterPro" id="IPR035963">
    <property type="entry name" value="FERM_2"/>
</dbReference>
<dbReference type="InterPro" id="IPR018980">
    <property type="entry name" value="FERM_PH-like_C"/>
</dbReference>
<dbReference type="FunFam" id="3.10.20.90:FF:000002">
    <property type="entry name" value="Erythrocyte protein band 4.1-like 3"/>
    <property type="match status" value="1"/>
</dbReference>
<evidence type="ECO:0000313" key="8">
    <source>
        <dbReference type="Proteomes" id="UP000515159"/>
    </source>
</evidence>
<feature type="region of interest" description="Disordered" evidence="6">
    <location>
        <begin position="501"/>
        <end position="578"/>
    </location>
</feature>
<dbReference type="PRINTS" id="PR00935">
    <property type="entry name" value="BAND41"/>
</dbReference>
<dbReference type="SUPFAM" id="SSF50729">
    <property type="entry name" value="PH domain-like"/>
    <property type="match status" value="1"/>
</dbReference>
<feature type="domain" description="FERM" evidence="7">
    <location>
        <begin position="91"/>
        <end position="372"/>
    </location>
</feature>
<feature type="region of interest" description="Disordered" evidence="6">
    <location>
        <begin position="427"/>
        <end position="467"/>
    </location>
</feature>
<feature type="compositionally biased region" description="Basic and acidic residues" evidence="6">
    <location>
        <begin position="527"/>
        <end position="563"/>
    </location>
</feature>
<dbReference type="Gene3D" id="1.20.80.10">
    <property type="match status" value="1"/>
</dbReference>
<feature type="compositionally biased region" description="Basic and acidic residues" evidence="6">
    <location>
        <begin position="501"/>
        <end position="517"/>
    </location>
</feature>
<dbReference type="InterPro" id="IPR029071">
    <property type="entry name" value="Ubiquitin-like_domsf"/>
</dbReference>
<reference evidence="9" key="1">
    <citation type="submission" date="2025-08" db="UniProtKB">
        <authorList>
            <consortium name="RefSeq"/>
        </authorList>
    </citation>
    <scope>IDENTIFICATION</scope>
</reference>
<dbReference type="InterPro" id="IPR011993">
    <property type="entry name" value="PH-like_dom_sf"/>
</dbReference>
<dbReference type="InterPro" id="IPR014847">
    <property type="entry name" value="FA"/>
</dbReference>
<feature type="compositionally biased region" description="Acidic residues" evidence="6">
    <location>
        <begin position="564"/>
        <end position="574"/>
    </location>
</feature>
<dbReference type="FunFam" id="1.20.80.10:FF:000001">
    <property type="entry name" value="Erythrocyte membrane protein band 4.1"/>
    <property type="match status" value="1"/>
</dbReference>
<feature type="region of interest" description="Disordered" evidence="6">
    <location>
        <begin position="1"/>
        <end position="87"/>
    </location>
</feature>
<evidence type="ECO:0000256" key="1">
    <source>
        <dbReference type="ARBA" id="ARBA00004245"/>
    </source>
</evidence>
<sequence length="868" mass="97833">MTTETGADSELRNAQEEPPPQQLAATAAPVTPTTPVPSANSLEANADAGKLEQGMETEDRDYGDTDGMSERTTPSRTQRSPQKSSKKAKNAICRVTLLDASDYECEIEKHAKGQVLFDTICEHLNLLEKDYFGLTFCDSDSQKNWLDPSKEIKKQIRSGPWNFGFTVKFYPPDPAQLTEDITRYYLCLQLRADIITGRLPCSFVTHALLGSYAVQAEMGDYDPEEHVGNYVSELRFAPNQTKELEERIIELHKTYRGMTPGEAEIHFLENSKKLSMYGVDLHHAKDSEGIDIMLGVCANGLLIYRDRLRINRFAWPKILKISYKRSNFYIKIRPGEYEQFESTIGFKLPNHRSAKRLWKVCIEHHTFFRLVSPEPPPKGFLVMGSKFRYSGRTQAQTRQASALIDRPAPFFERSSSKRYTISRSLDGEFSRPTSVTENHDMDRYEDDSGMSRTRLRSDTEEEDEVTTPTKIKELKFLDKSQDVLLKHQASINELKRTLKEPNSKLVHRERDRKREIRLPSSPASSSPKHEDSPKGTPEKSSERDELREGSEESMKIARHKATESDDAGEDEQDQEKDSVFLKDNHLAIERKCSSITVSSASSLEAEVDFTTIGDFHGMAFEDFTKSLPELDKDKSDTEESPMLYQDFEKRPNIQETTKEVFEEKVAHHILEKSHTESLFQKTEKATISKIPTVKKANGALQAEPDVFVETKTTTVETSQVDGRPNGEEEILSSFVTTETIVQCPKTSKQTITVGALQGLQAPVIETRSVSPVLSSFAGKETTHGAVAETLSTSTTTHVTKTVKGGFSETRIEKRIIITGDEDVDQDQALALAIKEAKLQHPDMLVTKAVVYKETESSLEEKEKKPQAS</sequence>
<dbReference type="SMART" id="SM00295">
    <property type="entry name" value="B41"/>
    <property type="match status" value="1"/>
</dbReference>
<dbReference type="InterPro" id="IPR018979">
    <property type="entry name" value="FERM_N"/>
</dbReference>
<dbReference type="PANTHER" id="PTHR23280:SF24">
    <property type="entry name" value="BAND 4.1-LIKE PROTEIN 1"/>
    <property type="match status" value="1"/>
</dbReference>
<dbReference type="PRINTS" id="PR00661">
    <property type="entry name" value="ERMFAMILY"/>
</dbReference>
<evidence type="ECO:0000256" key="5">
    <source>
        <dbReference type="ARBA" id="ARBA00023212"/>
    </source>
</evidence>
<dbReference type="InterPro" id="IPR000798">
    <property type="entry name" value="Ez/rad/moesin-like"/>
</dbReference>
<dbReference type="GO" id="GO:0005886">
    <property type="term" value="C:plasma membrane"/>
    <property type="evidence" value="ECO:0007669"/>
    <property type="project" value="TreeGrafter"/>
</dbReference>
<dbReference type="PANTHER" id="PTHR23280">
    <property type="entry name" value="4.1 G PROTEIN"/>
    <property type="match status" value="1"/>
</dbReference>
<dbReference type="SUPFAM" id="SSF54236">
    <property type="entry name" value="Ubiquitin-like"/>
    <property type="match status" value="1"/>
</dbReference>
<evidence type="ECO:0000256" key="2">
    <source>
        <dbReference type="ARBA" id="ARBA00022490"/>
    </source>
</evidence>
<evidence type="ECO:0000256" key="3">
    <source>
        <dbReference type="ARBA" id="ARBA00022553"/>
    </source>
</evidence>
<dbReference type="CDD" id="cd13184">
    <property type="entry name" value="FERM_C_4_1_family"/>
    <property type="match status" value="1"/>
</dbReference>
<dbReference type="Pfam" id="PF00373">
    <property type="entry name" value="FERM_M"/>
    <property type="match status" value="1"/>
</dbReference>
<dbReference type="RefSeq" id="XP_033819030.1">
    <property type="nucleotide sequence ID" value="XM_033963139.1"/>
</dbReference>
<dbReference type="Gene3D" id="3.10.20.90">
    <property type="entry name" value="Phosphatidylinositol 3-kinase Catalytic Subunit, Chain A, domain 1"/>
    <property type="match status" value="1"/>
</dbReference>
<dbReference type="CDD" id="cd17201">
    <property type="entry name" value="FERM_F1_EPB41L1"/>
    <property type="match status" value="1"/>
</dbReference>
<name>A0A6P8SJ87_GEOSA</name>
<keyword evidence="5" id="KW-0206">Cytoskeleton</keyword>
<keyword evidence="4" id="KW-0009">Actin-binding</keyword>
<dbReference type="InterPro" id="IPR019748">
    <property type="entry name" value="FERM_central"/>
</dbReference>
<dbReference type="InterPro" id="IPR014352">
    <property type="entry name" value="FERM/acyl-CoA-bd_prot_sf"/>
</dbReference>
<dbReference type="Pfam" id="PF09379">
    <property type="entry name" value="FERM_N"/>
    <property type="match status" value="1"/>
</dbReference>
<dbReference type="PROSITE" id="PS50057">
    <property type="entry name" value="FERM_3"/>
    <property type="match status" value="1"/>
</dbReference>
<dbReference type="SUPFAM" id="SSF47031">
    <property type="entry name" value="Second domain of FERM"/>
    <property type="match status" value="1"/>
</dbReference>
<dbReference type="GeneID" id="117369114"/>
<dbReference type="Pfam" id="PF09380">
    <property type="entry name" value="FERM_C"/>
    <property type="match status" value="1"/>
</dbReference>